<comment type="caution">
    <text evidence="1">The sequence shown here is derived from an EMBL/GenBank/DDBJ whole genome shotgun (WGS) entry which is preliminary data.</text>
</comment>
<dbReference type="OrthoDB" id="1665489at2"/>
<dbReference type="EMBL" id="WMQE01000040">
    <property type="protein sequence ID" value="MTK22491.1"/>
    <property type="molecule type" value="Genomic_DNA"/>
</dbReference>
<sequence length="144" mass="17378">MMYTPKEVAQFLRISDFPYSKERKIIHMIYSQEASIYERLVDVELELLVEGRELIKNQEEALWSFFKVIKLRLVYNEECEFVRIKLRTVLKEFGYKRRSDKLMSEIQLILDTLELDTFLKGYVGCELKEIDLDDFVMIRLQNKH</sequence>
<name>A0A173U8E6_9FIRM</name>
<accession>A0A173U8E6</accession>
<gene>
    <name evidence="1" type="ORF">GMA92_13820</name>
</gene>
<dbReference type="AlphaFoldDB" id="A0A173U8E6"/>
<dbReference type="GeneID" id="60059028"/>
<proteinExistence type="predicted"/>
<organism evidence="1 2">
    <name type="scientific">Turicibacter sanguinis</name>
    <dbReference type="NCBI Taxonomy" id="154288"/>
    <lineage>
        <taxon>Bacteria</taxon>
        <taxon>Bacillati</taxon>
        <taxon>Bacillota</taxon>
        <taxon>Erysipelotrichia</taxon>
        <taxon>Erysipelotrichales</taxon>
        <taxon>Turicibacteraceae</taxon>
        <taxon>Turicibacter</taxon>
    </lineage>
</organism>
<dbReference type="Proteomes" id="UP000487649">
    <property type="component" value="Unassembled WGS sequence"/>
</dbReference>
<evidence type="ECO:0000313" key="1">
    <source>
        <dbReference type="EMBL" id="MTK22491.1"/>
    </source>
</evidence>
<dbReference type="RefSeq" id="WP_006784311.1">
    <property type="nucleotide sequence ID" value="NZ_CABJBH010000011.1"/>
</dbReference>
<protein>
    <submittedName>
        <fullName evidence="1">Uncharacterized protein</fullName>
    </submittedName>
</protein>
<evidence type="ECO:0000313" key="2">
    <source>
        <dbReference type="Proteomes" id="UP000487649"/>
    </source>
</evidence>
<reference evidence="1 2" key="1">
    <citation type="journal article" date="2019" name="Nat. Med.">
        <title>A library of human gut bacterial isolates paired with longitudinal multiomics data enables mechanistic microbiome research.</title>
        <authorList>
            <person name="Poyet M."/>
            <person name="Groussin M."/>
            <person name="Gibbons S.M."/>
            <person name="Avila-Pacheco J."/>
            <person name="Jiang X."/>
            <person name="Kearney S.M."/>
            <person name="Perrotta A.R."/>
            <person name="Berdy B."/>
            <person name="Zhao S."/>
            <person name="Lieberman T.D."/>
            <person name="Swanson P.K."/>
            <person name="Smith M."/>
            <person name="Roesemann S."/>
            <person name="Alexander J.E."/>
            <person name="Rich S.A."/>
            <person name="Livny J."/>
            <person name="Vlamakis H."/>
            <person name="Clish C."/>
            <person name="Bullock K."/>
            <person name="Deik A."/>
            <person name="Scott J."/>
            <person name="Pierce K.A."/>
            <person name="Xavier R.J."/>
            <person name="Alm E.J."/>
        </authorList>
    </citation>
    <scope>NUCLEOTIDE SEQUENCE [LARGE SCALE GENOMIC DNA]</scope>
    <source>
        <strain evidence="1 2">BIOML-A198</strain>
    </source>
</reference>